<evidence type="ECO:0000313" key="1">
    <source>
        <dbReference type="EMBL" id="XDU67217.1"/>
    </source>
</evidence>
<dbReference type="EMBL" id="CP165644">
    <property type="protein sequence ID" value="XDU67217.1"/>
    <property type="molecule type" value="Genomic_DNA"/>
</dbReference>
<dbReference type="KEGG" id="lrug:AB8B22_02050"/>
<dbReference type="AlphaFoldDB" id="A0AB39VIX2"/>
<accession>A0AB39VIX2</accession>
<sequence length="161" mass="18646">MNNLFNQKILAKKAEEEVDLSRHNLSERRKALDKWINNLENGVLNNSKEEEFQGEFLYDIFTTVLRAVNKSDGQKEWNLERETKTKMDGQKADGVLGFFDVDGKKDVRAVIELKGAKVSLDVRQKRAGDTRTPVEQAFNDFKITKNEVKYIKKLKINNKLK</sequence>
<protein>
    <submittedName>
        <fullName evidence="1">Uncharacterized protein</fullName>
    </submittedName>
</protein>
<reference evidence="1" key="1">
    <citation type="submission" date="2024-07" db="EMBL/GenBank/DDBJ databases">
        <authorList>
            <person name="Li X.-J."/>
            <person name="Wang X."/>
        </authorList>
    </citation>
    <scope>NUCLEOTIDE SEQUENCE</scope>
    <source>
        <strain evidence="1">HSP-334</strain>
    </source>
</reference>
<organism evidence="1">
    <name type="scientific">Leptotrichia rugosa</name>
    <dbReference type="NCBI Taxonomy" id="3239302"/>
    <lineage>
        <taxon>Bacteria</taxon>
        <taxon>Fusobacteriati</taxon>
        <taxon>Fusobacteriota</taxon>
        <taxon>Fusobacteriia</taxon>
        <taxon>Fusobacteriales</taxon>
        <taxon>Leptotrichiaceae</taxon>
        <taxon>Leptotrichia</taxon>
    </lineage>
</organism>
<dbReference type="RefSeq" id="WP_369711467.1">
    <property type="nucleotide sequence ID" value="NZ_CP165644.1"/>
</dbReference>
<name>A0AB39VIX2_9FUSO</name>
<gene>
    <name evidence="1" type="ORF">AB8B22_02050</name>
</gene>
<proteinExistence type="predicted"/>